<organism evidence="1 2">
    <name type="scientific">Rotaria socialis</name>
    <dbReference type="NCBI Taxonomy" id="392032"/>
    <lineage>
        <taxon>Eukaryota</taxon>
        <taxon>Metazoa</taxon>
        <taxon>Spiralia</taxon>
        <taxon>Gnathifera</taxon>
        <taxon>Rotifera</taxon>
        <taxon>Eurotatoria</taxon>
        <taxon>Bdelloidea</taxon>
        <taxon>Philodinida</taxon>
        <taxon>Philodinidae</taxon>
        <taxon>Rotaria</taxon>
    </lineage>
</organism>
<feature type="non-terminal residue" evidence="1">
    <location>
        <position position="41"/>
    </location>
</feature>
<accession>A0A820WR05</accession>
<dbReference type="EMBL" id="CAJOBO010004432">
    <property type="protein sequence ID" value="CAF4520799.1"/>
    <property type="molecule type" value="Genomic_DNA"/>
</dbReference>
<evidence type="ECO:0000313" key="1">
    <source>
        <dbReference type="EMBL" id="CAF4520799.1"/>
    </source>
</evidence>
<comment type="caution">
    <text evidence="1">The sequence shown here is derived from an EMBL/GenBank/DDBJ whole genome shotgun (WGS) entry which is preliminary data.</text>
</comment>
<dbReference type="Proteomes" id="UP000663851">
    <property type="component" value="Unassembled WGS sequence"/>
</dbReference>
<protein>
    <submittedName>
        <fullName evidence="1">Uncharacterized protein</fullName>
    </submittedName>
</protein>
<gene>
    <name evidence="1" type="ORF">HFQ381_LOCUS29110</name>
</gene>
<evidence type="ECO:0000313" key="2">
    <source>
        <dbReference type="Proteomes" id="UP000663851"/>
    </source>
</evidence>
<proteinExistence type="predicted"/>
<sequence>MDYDKAFILQRKLDQSITLMYLNHDGIIINTKRITNDSDQH</sequence>
<reference evidence="1" key="1">
    <citation type="submission" date="2021-02" db="EMBL/GenBank/DDBJ databases">
        <authorList>
            <person name="Nowell W R."/>
        </authorList>
    </citation>
    <scope>NUCLEOTIDE SEQUENCE</scope>
</reference>
<name>A0A820WR05_9BILA</name>
<dbReference type="AlphaFoldDB" id="A0A820WR05"/>